<evidence type="ECO:0000313" key="2">
    <source>
        <dbReference type="EMBL" id="CAB4599164.1"/>
    </source>
</evidence>
<keyword evidence="1" id="KW-1133">Transmembrane helix</keyword>
<keyword evidence="1" id="KW-0472">Membrane</keyword>
<protein>
    <submittedName>
        <fullName evidence="2">Unannotated protein</fullName>
    </submittedName>
</protein>
<proteinExistence type="predicted"/>
<feature type="transmembrane region" description="Helical" evidence="1">
    <location>
        <begin position="76"/>
        <end position="102"/>
    </location>
</feature>
<reference evidence="2" key="1">
    <citation type="submission" date="2020-05" db="EMBL/GenBank/DDBJ databases">
        <authorList>
            <person name="Chiriac C."/>
            <person name="Salcher M."/>
            <person name="Ghai R."/>
            <person name="Kavagutti S V."/>
        </authorList>
    </citation>
    <scope>NUCLEOTIDE SEQUENCE</scope>
</reference>
<evidence type="ECO:0000256" key="1">
    <source>
        <dbReference type="SAM" id="Phobius"/>
    </source>
</evidence>
<gene>
    <name evidence="2" type="ORF">UFOPK1808_00642</name>
</gene>
<accession>A0A6J6GJ84</accession>
<feature type="transmembrane region" description="Helical" evidence="1">
    <location>
        <begin position="12"/>
        <end position="29"/>
    </location>
</feature>
<organism evidence="2">
    <name type="scientific">freshwater metagenome</name>
    <dbReference type="NCBI Taxonomy" id="449393"/>
    <lineage>
        <taxon>unclassified sequences</taxon>
        <taxon>metagenomes</taxon>
        <taxon>ecological metagenomes</taxon>
    </lineage>
</organism>
<dbReference type="AlphaFoldDB" id="A0A6J6GJ84"/>
<sequence>MYMAMNSAVTPARVVLGTFIATWIVLALSAPWHTLSTPHSFAVRVVCVAFGWSIWTAITIAVLVPSPLSLTVLRCGVPLAVICAAGAVSPLAIFVSIVAVVLTYSPLIADSMVQGGAYGDETRFSLRTPVPYMAPAVLAWVVLCGSVVGGSFALAARQWIIGGLLLIVGAVLIRFVPRRLHRLSRRWLVVVPAGIVVHDHMVLAETLMVPRANILSLTSVVEAGESADFTGGVLGMRIAVEQIAPEKVVLSAITAKMLKTTEGLHVKTFSIAPRRHAEALAAITR</sequence>
<name>A0A6J6GJ84_9ZZZZ</name>
<dbReference type="EMBL" id="CAEZUL010000056">
    <property type="protein sequence ID" value="CAB4599164.1"/>
    <property type="molecule type" value="Genomic_DNA"/>
</dbReference>
<keyword evidence="1" id="KW-0812">Transmembrane</keyword>
<feature type="transmembrane region" description="Helical" evidence="1">
    <location>
        <begin position="132"/>
        <end position="153"/>
    </location>
</feature>
<feature type="transmembrane region" description="Helical" evidence="1">
    <location>
        <begin position="41"/>
        <end position="64"/>
    </location>
</feature>
<feature type="transmembrane region" description="Helical" evidence="1">
    <location>
        <begin position="159"/>
        <end position="176"/>
    </location>
</feature>